<dbReference type="Proteomes" id="UP000319342">
    <property type="component" value="Chromosome"/>
</dbReference>
<organism evidence="1 2">
    <name type="scientific">Rohdeia mirabilis</name>
    <dbReference type="NCBI Taxonomy" id="2528008"/>
    <lineage>
        <taxon>Bacteria</taxon>
        <taxon>Pseudomonadati</taxon>
        <taxon>Planctomycetota</taxon>
        <taxon>Planctomycetia</taxon>
        <taxon>Planctomycetia incertae sedis</taxon>
        <taxon>Rohdeia</taxon>
    </lineage>
</organism>
<protein>
    <recommendedName>
        <fullName evidence="3">PDZ domain-containing protein</fullName>
    </recommendedName>
</protein>
<keyword evidence="2" id="KW-1185">Reference proteome</keyword>
<evidence type="ECO:0000313" key="1">
    <source>
        <dbReference type="EMBL" id="QDU84686.1"/>
    </source>
</evidence>
<name>A0A518CZM8_9BACT</name>
<dbReference type="RefSeq" id="WP_145186676.1">
    <property type="nucleotide sequence ID" value="NZ_CP036290.1"/>
</dbReference>
<dbReference type="EMBL" id="CP036290">
    <property type="protein sequence ID" value="QDU84686.1"/>
    <property type="molecule type" value="Genomic_DNA"/>
</dbReference>
<dbReference type="SUPFAM" id="SSF49464">
    <property type="entry name" value="Carboxypeptidase regulatory domain-like"/>
    <property type="match status" value="1"/>
</dbReference>
<accession>A0A518CZM8</accession>
<dbReference type="InterPro" id="IPR036034">
    <property type="entry name" value="PDZ_sf"/>
</dbReference>
<proteinExistence type="predicted"/>
<evidence type="ECO:0000313" key="2">
    <source>
        <dbReference type="Proteomes" id="UP000319342"/>
    </source>
</evidence>
<gene>
    <name evidence="1" type="ORF">Pla163_17980</name>
</gene>
<sequence>MNARSVLLLVVGLLVGLGLGLALAPQNDAPPLSVAIDAPPAATPTATGSVTDLADDSNETRRATEAASTTLARNVPSIPAGAIAAAVERAPAPAIFEAAGSGVITGSVVDVEGEPLAGVRVVGTPFGTSSSIRESLLEQPPAMVLRSLEDVLQAQAELWASLHGLSAVTTTGVDGRFVLEGLPESGSIRVRAYLEGFVVRNPSGATANGAELALVARRGVPVTFRVLDARGELVEKAQLFVRHQNDKEMVEWTPRAQPLLLFEGRNHVRAALGAQEDALWRLDRIEDFTEAVGEEIAIDVRSSIGPIELTVPDSQALVVRLTSGAVLPPDFVGWVVLTERGAERRGRERSLIVRGPVEEVSFGGLESGVYDVGLRLDGFSEMAVSVEVDYSGSRVVIDLEVPPLERSEPLRVRVASPSGEWLEDVGFQLTVKSGGVSRSSGMRSTWVGDGWYEVRMSYTYVPSIDEAAESLDEVEILSAAHEAHGTVEAVIEEGRTVYQLVFDPVGSLDVTVSGWNSGKDEGRVTLRPAGQEEMGDLTGLGYSTGPLVSGRSEAVGSRGSCSFAAVPIGQYEVLVVMGGQVVARADVTIAAGANALRLVPEPRYDVLVDCPNLPPGTQIRLEPVEREAGVWSNLSAETGEDHVAVIEGVVAGSYHLQAGLHMETIDVPCGRILVEAALPNAVRIKVYEDDGAFAQLGFEHEDLVIGADGALFADIQELGRAFNQLGSQAVTLLVERGGERIELVTSIVEGGRMALQDPGGSFGYETRD</sequence>
<evidence type="ECO:0008006" key="3">
    <source>
        <dbReference type="Google" id="ProtNLM"/>
    </source>
</evidence>
<dbReference type="InterPro" id="IPR008969">
    <property type="entry name" value="CarboxyPept-like_regulatory"/>
</dbReference>
<dbReference type="SUPFAM" id="SSF50156">
    <property type="entry name" value="PDZ domain-like"/>
    <property type="match status" value="1"/>
</dbReference>
<dbReference type="Gene3D" id="2.30.42.10">
    <property type="match status" value="1"/>
</dbReference>
<dbReference type="AlphaFoldDB" id="A0A518CZM8"/>
<reference evidence="1 2" key="1">
    <citation type="submission" date="2019-02" db="EMBL/GenBank/DDBJ databases">
        <title>Deep-cultivation of Planctomycetes and their phenomic and genomic characterization uncovers novel biology.</title>
        <authorList>
            <person name="Wiegand S."/>
            <person name="Jogler M."/>
            <person name="Boedeker C."/>
            <person name="Pinto D."/>
            <person name="Vollmers J."/>
            <person name="Rivas-Marin E."/>
            <person name="Kohn T."/>
            <person name="Peeters S.H."/>
            <person name="Heuer A."/>
            <person name="Rast P."/>
            <person name="Oberbeckmann S."/>
            <person name="Bunk B."/>
            <person name="Jeske O."/>
            <person name="Meyerdierks A."/>
            <person name="Storesund J.E."/>
            <person name="Kallscheuer N."/>
            <person name="Luecker S."/>
            <person name="Lage O.M."/>
            <person name="Pohl T."/>
            <person name="Merkel B.J."/>
            <person name="Hornburger P."/>
            <person name="Mueller R.-W."/>
            <person name="Bruemmer F."/>
            <person name="Labrenz M."/>
            <person name="Spormann A.M."/>
            <person name="Op den Camp H."/>
            <person name="Overmann J."/>
            <person name="Amann R."/>
            <person name="Jetten M.S.M."/>
            <person name="Mascher T."/>
            <person name="Medema M.H."/>
            <person name="Devos D.P."/>
            <person name="Kaster A.-K."/>
            <person name="Ovreas L."/>
            <person name="Rohde M."/>
            <person name="Galperin M.Y."/>
            <person name="Jogler C."/>
        </authorList>
    </citation>
    <scope>NUCLEOTIDE SEQUENCE [LARGE SCALE GENOMIC DNA]</scope>
    <source>
        <strain evidence="1 2">Pla163</strain>
    </source>
</reference>